<reference evidence="5" key="1">
    <citation type="submission" date="2009-02" db="EMBL/GenBank/DDBJ databases">
        <authorList>
            <person name="Fulton L."/>
            <person name="Clifton S."/>
            <person name="Fulton B."/>
            <person name="Xu J."/>
            <person name="Minx P."/>
            <person name="Pepin K.H."/>
            <person name="Johnson M."/>
            <person name="Bhonagiri V."/>
            <person name="Nash W.E."/>
            <person name="Mardis E.R."/>
            <person name="Wilson R.K."/>
        </authorList>
    </citation>
    <scope>NUCLEOTIDE SEQUENCE [LARGE SCALE GENOMIC DNA]</scope>
    <source>
        <strain evidence="5">DSM 15053</strain>
    </source>
</reference>
<evidence type="ECO:0000256" key="3">
    <source>
        <dbReference type="ARBA" id="ARBA00022679"/>
    </source>
</evidence>
<reference evidence="5" key="2">
    <citation type="submission" date="2013-06" db="EMBL/GenBank/DDBJ databases">
        <title>Draft genome sequence of Clostridium hylemonae (DSM 15053).</title>
        <authorList>
            <person name="Sudarsanam P."/>
            <person name="Ley R."/>
            <person name="Guruge J."/>
            <person name="Turnbaugh P.J."/>
            <person name="Mahowald M."/>
            <person name="Liep D."/>
            <person name="Gordon J."/>
        </authorList>
    </citation>
    <scope>NUCLEOTIDE SEQUENCE</scope>
    <source>
        <strain evidence="5">DSM 15053</strain>
    </source>
</reference>
<dbReference type="STRING" id="553973.CLOHYLEM_05649"/>
<dbReference type="Proteomes" id="UP000004893">
    <property type="component" value="Unassembled WGS sequence"/>
</dbReference>
<dbReference type="InterPro" id="IPR033919">
    <property type="entry name" value="TSA/FSA_arc/bac"/>
</dbReference>
<dbReference type="NCBIfam" id="NF009299">
    <property type="entry name" value="PRK12656.1"/>
    <property type="match status" value="1"/>
</dbReference>
<gene>
    <name evidence="5" type="ORF">CLOHYLEM_05649</name>
</gene>
<evidence type="ECO:0000256" key="4">
    <source>
        <dbReference type="ARBA" id="ARBA00023270"/>
    </source>
</evidence>
<keyword evidence="2" id="KW-0963">Cytoplasm</keyword>
<evidence type="ECO:0000313" key="5">
    <source>
        <dbReference type="EMBL" id="EEG74382.1"/>
    </source>
</evidence>
<dbReference type="PROSITE" id="PS01054">
    <property type="entry name" value="TRANSALDOLASE_1"/>
    <property type="match status" value="1"/>
</dbReference>
<dbReference type="SUPFAM" id="SSF51569">
    <property type="entry name" value="Aldolase"/>
    <property type="match status" value="1"/>
</dbReference>
<evidence type="ECO:0000256" key="2">
    <source>
        <dbReference type="ARBA" id="ARBA00022490"/>
    </source>
</evidence>
<dbReference type="PANTHER" id="PTHR10683">
    <property type="entry name" value="TRANSALDOLASE"/>
    <property type="match status" value="1"/>
</dbReference>
<dbReference type="GO" id="GO:0016740">
    <property type="term" value="F:transferase activity"/>
    <property type="evidence" value="ECO:0007669"/>
    <property type="project" value="UniProtKB-KW"/>
</dbReference>
<dbReference type="HOGENOM" id="CLU_079764_2_0_9"/>
<dbReference type="EC" id="4.1.2.-" evidence="5"/>
<keyword evidence="4" id="KW-0704">Schiff base</keyword>
<evidence type="ECO:0000256" key="1">
    <source>
        <dbReference type="ARBA" id="ARBA00004496"/>
    </source>
</evidence>
<keyword evidence="6" id="KW-1185">Reference proteome</keyword>
<dbReference type="AlphaFoldDB" id="C0C0P5"/>
<dbReference type="RefSeq" id="WP_006442989.1">
    <property type="nucleotide sequence ID" value="NZ_CP036524.1"/>
</dbReference>
<dbReference type="InterPro" id="IPR001585">
    <property type="entry name" value="TAL/FSA"/>
</dbReference>
<dbReference type="eggNOG" id="COG0176">
    <property type="taxonomic scope" value="Bacteria"/>
</dbReference>
<dbReference type="CDD" id="cd00956">
    <property type="entry name" value="Transaldolase_FSA"/>
    <property type="match status" value="1"/>
</dbReference>
<comment type="subcellular location">
    <subcellularLocation>
        <location evidence="1">Cytoplasm</location>
    </subcellularLocation>
</comment>
<accession>C0C0P5</accession>
<proteinExistence type="predicted"/>
<dbReference type="Gene3D" id="3.20.20.70">
    <property type="entry name" value="Aldolase class I"/>
    <property type="match status" value="1"/>
</dbReference>
<dbReference type="InterPro" id="IPR018225">
    <property type="entry name" value="Transaldolase_AS"/>
</dbReference>
<dbReference type="FunFam" id="3.20.20.70:FF:000018">
    <property type="entry name" value="Probable transaldolase"/>
    <property type="match status" value="1"/>
</dbReference>
<keyword evidence="3" id="KW-0808">Transferase</keyword>
<dbReference type="PANTHER" id="PTHR10683:SF28">
    <property type="entry name" value="TRANSALDOLASE C"/>
    <property type="match status" value="1"/>
</dbReference>
<name>C0C0P5_9FIRM</name>
<dbReference type="OrthoDB" id="9807051at2"/>
<keyword evidence="5" id="KW-0456">Lyase</keyword>
<protein>
    <submittedName>
        <fullName evidence="5">Fructose-6-phosphate aldolase</fullName>
        <ecNumber evidence="5">4.1.2.-</ecNumber>
    </submittedName>
</protein>
<sequence>MKYLLDTANLKDITHYCDIFPIAGVTSNPSIVKKEGSIDFFRHMREIRSVIGPESPFHIQVTALDTDGMLRDADAILEHVDPNVYVKVPVTLEGIRAIKRMKALKIRTTATAVYSRQQGFLAMEAGADCIAPYYNRMENMGIDADDVIASLAEMIERYGYPSQILAASFKNAGQVDRAFLAGAQTATMDPSILEGILTQPHILSAVDAFDADWKSVFGGKTIAML</sequence>
<comment type="caution">
    <text evidence="5">The sequence shown here is derived from an EMBL/GenBank/DDBJ whole genome shotgun (WGS) entry which is preliminary data.</text>
</comment>
<dbReference type="GO" id="GO:0016832">
    <property type="term" value="F:aldehyde-lyase activity"/>
    <property type="evidence" value="ECO:0007669"/>
    <property type="project" value="InterPro"/>
</dbReference>
<evidence type="ECO:0000313" key="6">
    <source>
        <dbReference type="Proteomes" id="UP000004893"/>
    </source>
</evidence>
<dbReference type="PROSITE" id="PS00958">
    <property type="entry name" value="TRANSALDOLASE_2"/>
    <property type="match status" value="1"/>
</dbReference>
<dbReference type="GO" id="GO:0005737">
    <property type="term" value="C:cytoplasm"/>
    <property type="evidence" value="ECO:0007669"/>
    <property type="project" value="UniProtKB-SubCell"/>
</dbReference>
<organism evidence="5 6">
    <name type="scientific">[Clostridium] hylemonae DSM 15053</name>
    <dbReference type="NCBI Taxonomy" id="553973"/>
    <lineage>
        <taxon>Bacteria</taxon>
        <taxon>Bacillati</taxon>
        <taxon>Bacillota</taxon>
        <taxon>Clostridia</taxon>
        <taxon>Lachnospirales</taxon>
        <taxon>Lachnospiraceae</taxon>
    </lineage>
</organism>
<dbReference type="GO" id="GO:0005975">
    <property type="term" value="P:carbohydrate metabolic process"/>
    <property type="evidence" value="ECO:0007669"/>
    <property type="project" value="InterPro"/>
</dbReference>
<dbReference type="InterPro" id="IPR013785">
    <property type="entry name" value="Aldolase_TIM"/>
</dbReference>
<dbReference type="Pfam" id="PF00923">
    <property type="entry name" value="TAL_FSA"/>
    <property type="match status" value="1"/>
</dbReference>
<dbReference type="EMBL" id="ABYI02000020">
    <property type="protein sequence ID" value="EEG74382.1"/>
    <property type="molecule type" value="Genomic_DNA"/>
</dbReference>